<feature type="region of interest" description="Disordered" evidence="11">
    <location>
        <begin position="1084"/>
        <end position="1214"/>
    </location>
</feature>
<accession>A0AAN6T293</accession>
<dbReference type="InterPro" id="IPR037767">
    <property type="entry name" value="C2A_Mug190-like"/>
</dbReference>
<evidence type="ECO:0000259" key="14">
    <source>
        <dbReference type="PROSITE" id="PS51847"/>
    </source>
</evidence>
<dbReference type="EMBL" id="MU863635">
    <property type="protein sequence ID" value="KAK4101414.1"/>
    <property type="molecule type" value="Genomic_DNA"/>
</dbReference>
<feature type="compositionally biased region" description="Acidic residues" evidence="11">
    <location>
        <begin position="1106"/>
        <end position="1125"/>
    </location>
</feature>
<dbReference type="InterPro" id="IPR031468">
    <property type="entry name" value="SMP_LBD"/>
</dbReference>
<dbReference type="PANTHER" id="PTHR47348:SF3">
    <property type="entry name" value="MEIOTICALLY UP-REGULATED GENE 190 PROTEIN"/>
    <property type="match status" value="1"/>
</dbReference>
<feature type="region of interest" description="Disordered" evidence="11">
    <location>
        <begin position="99"/>
        <end position="122"/>
    </location>
</feature>
<dbReference type="GO" id="GO:0005789">
    <property type="term" value="C:endoplasmic reticulum membrane"/>
    <property type="evidence" value="ECO:0007669"/>
    <property type="project" value="UniProtKB-SubCell"/>
</dbReference>
<dbReference type="GO" id="GO:0008289">
    <property type="term" value="F:lipid binding"/>
    <property type="evidence" value="ECO:0007669"/>
    <property type="project" value="UniProtKB-KW"/>
</dbReference>
<evidence type="ECO:0000256" key="3">
    <source>
        <dbReference type="ARBA" id="ARBA00022553"/>
    </source>
</evidence>
<keyword evidence="10 12" id="KW-0472">Membrane</keyword>
<dbReference type="CDD" id="cd21676">
    <property type="entry name" value="SMP_Mug190"/>
    <property type="match status" value="1"/>
</dbReference>
<keyword evidence="8" id="KW-0445">Lipid transport</keyword>
<dbReference type="AlphaFoldDB" id="A0AAN6T293"/>
<keyword evidence="2" id="KW-0813">Transport</keyword>
<keyword evidence="6" id="KW-0256">Endoplasmic reticulum</keyword>
<feature type="domain" description="SMP-LTD" evidence="14">
    <location>
        <begin position="241"/>
        <end position="468"/>
    </location>
</feature>
<dbReference type="PANTHER" id="PTHR47348">
    <property type="entry name" value="MEIOTICALLY UP-REGULATED GENE 190 PROTEIN"/>
    <property type="match status" value="1"/>
</dbReference>
<dbReference type="PROSITE" id="PS51847">
    <property type="entry name" value="SMP"/>
    <property type="match status" value="1"/>
</dbReference>
<dbReference type="Proteomes" id="UP001305647">
    <property type="component" value="Unassembled WGS sequence"/>
</dbReference>
<feature type="compositionally biased region" description="Basic and acidic residues" evidence="11">
    <location>
        <begin position="1150"/>
        <end position="1165"/>
    </location>
</feature>
<feature type="region of interest" description="Disordered" evidence="11">
    <location>
        <begin position="628"/>
        <end position="648"/>
    </location>
</feature>
<sequence length="1248" mass="138350">MSAQHKTYPPGHEYSGRNKIPNIQEFVESLDRDKKERDAQIDARLQAKDQHGEQREHPPDQRKPGKNRRSVRDPVTGKDVEIEDIADHHMKAADESMITIPNPNLGRPTTTATSAEQSGEEYRVAQDTTAPPDPVAEGATTDVPIHGEKTNVLFHPTPSVSYEPMYAAIEARANVLCAALFLAVVLLGKALGGGSLWALVPLGAAVASGVFLWAKDLIRQGRATEWSAEQTRGQTAVVNLIPESVEWLNTAMGIMWGLINPDMFAAVADTLEDVMQASVPKVIEHVKVNDISQGSNPLRILSLRALPDGHVKDLKDEIHKRDAKVKDPEELAAEEEGGDFYNLEATIAYHSLPSTKDVSSKAENMGMQLIFYIGIKGLFGVPFPIWVELNRLVATARLRVGLAPNPPFVKTVSFTLMGLPKVEASCVPMMEKAPNVLNLPLISTFVNWAIATAASMYVAPKSLTLDIGKMLEGDTIKKETYALGVLWIRIHKATNLSKQDNRGSAGGGSDPYVCVSFSKFGKPQYCTRVIQDDLNPVFEESCALPITAEVIKADEQLSLELWDSDRSSADDVVGKVELSIQKLIQHPGKMFPQVSQLKGVKAESTMPGELHWEVGFFGKTQFRRALRTDGRNPNLPEGLADKKELQDDKGSLDTAEEEAVVYTPPDPLWPSGILSVVVHQIVNLELANVKGSKGGKRTGGREYEPGRPEAGDTKEEEGKKLPSAYCAILINDELAYKTRTKVVSSRPIFEAGTERFVRDWRSCIVTVAVRDSRNREHDPLIGVVPLRLSDILQTSSQSTRWYPLDGGVGFGRIRVSLLFRSVELRLPPTQLGFGDIGTFEFTSDALTTSGYCPSEHTKVKMRTGGSSAKVRGEVCHKTDDGTGLSWDISGNESGGRRHKSTRIRLPVRYRYRSPIIFEFRHSGKRRKTDAFASVWLQDVPDAEERDFDIPIWRCDNGMRLSQNYVTPDTVGSVPDLKIDEVGRLRFRGRFKPGTDRDHLRFVSDNDSRETIETWEACFTEGVRQEHVNPEVPPAVQQLHDRSLTHGRDVLAMASEEDKKKWLAKDGTDWSGAFGEDPAALLERKKTEKRDEDEVVGPQQNGAVDGSGEEDSSDEDDDDENVDLGVDDATHDKGKDKQMANEGDDGGEENYTWRRSEGEVQDRGRTSMDSTATGATGATAKSSSSKNPITKYREYRNRSRDLHRQHRGLMQWKPMRNAQFAKDETVFATRRLMKVGSLTGRKPDVETEV</sequence>
<evidence type="ECO:0000256" key="5">
    <source>
        <dbReference type="ARBA" id="ARBA00022737"/>
    </source>
</evidence>
<dbReference type="SMART" id="SM00239">
    <property type="entry name" value="C2"/>
    <property type="match status" value="2"/>
</dbReference>
<feature type="compositionally biased region" description="Polar residues" evidence="11">
    <location>
        <begin position="99"/>
        <end position="117"/>
    </location>
</feature>
<evidence type="ECO:0000256" key="10">
    <source>
        <dbReference type="ARBA" id="ARBA00023136"/>
    </source>
</evidence>
<feature type="compositionally biased region" description="Basic and acidic residues" evidence="11">
    <location>
        <begin position="699"/>
        <end position="718"/>
    </location>
</feature>
<feature type="compositionally biased region" description="Basic and acidic residues" evidence="11">
    <location>
        <begin position="29"/>
        <end position="63"/>
    </location>
</feature>
<feature type="domain" description="C2" evidence="13">
    <location>
        <begin position="655"/>
        <end position="802"/>
    </location>
</feature>
<feature type="compositionally biased region" description="Basic and acidic residues" evidence="11">
    <location>
        <begin position="1127"/>
        <end position="1138"/>
    </location>
</feature>
<reference evidence="15" key="1">
    <citation type="journal article" date="2023" name="Mol. Phylogenet. Evol.">
        <title>Genome-scale phylogeny and comparative genomics of the fungal order Sordariales.</title>
        <authorList>
            <person name="Hensen N."/>
            <person name="Bonometti L."/>
            <person name="Westerberg I."/>
            <person name="Brannstrom I.O."/>
            <person name="Guillou S."/>
            <person name="Cros-Aarteil S."/>
            <person name="Calhoun S."/>
            <person name="Haridas S."/>
            <person name="Kuo A."/>
            <person name="Mondo S."/>
            <person name="Pangilinan J."/>
            <person name="Riley R."/>
            <person name="LaButti K."/>
            <person name="Andreopoulos B."/>
            <person name="Lipzen A."/>
            <person name="Chen C."/>
            <person name="Yan M."/>
            <person name="Daum C."/>
            <person name="Ng V."/>
            <person name="Clum A."/>
            <person name="Steindorff A."/>
            <person name="Ohm R.A."/>
            <person name="Martin F."/>
            <person name="Silar P."/>
            <person name="Natvig D.O."/>
            <person name="Lalanne C."/>
            <person name="Gautier V."/>
            <person name="Ament-Velasquez S.L."/>
            <person name="Kruys A."/>
            <person name="Hutchinson M.I."/>
            <person name="Powell A.J."/>
            <person name="Barry K."/>
            <person name="Miller A.N."/>
            <person name="Grigoriev I.V."/>
            <person name="Debuchy R."/>
            <person name="Gladieux P."/>
            <person name="Hiltunen Thoren M."/>
            <person name="Johannesson H."/>
        </authorList>
    </citation>
    <scope>NUCLEOTIDE SEQUENCE</scope>
    <source>
        <strain evidence="15">CBS 757.83</strain>
    </source>
</reference>
<feature type="compositionally biased region" description="Basic and acidic residues" evidence="11">
    <location>
        <begin position="1190"/>
        <end position="1201"/>
    </location>
</feature>
<keyword evidence="3" id="KW-0597">Phosphoprotein</keyword>
<evidence type="ECO:0000313" key="15">
    <source>
        <dbReference type="EMBL" id="KAK4101414.1"/>
    </source>
</evidence>
<dbReference type="CDD" id="cd04052">
    <property type="entry name" value="C2B_Tricalbin-like"/>
    <property type="match status" value="1"/>
</dbReference>
<feature type="domain" description="C2" evidence="13">
    <location>
        <begin position="466"/>
        <end position="595"/>
    </location>
</feature>
<dbReference type="GO" id="GO:0006869">
    <property type="term" value="P:lipid transport"/>
    <property type="evidence" value="ECO:0007669"/>
    <property type="project" value="UniProtKB-KW"/>
</dbReference>
<evidence type="ECO:0000256" key="1">
    <source>
        <dbReference type="ARBA" id="ARBA00004586"/>
    </source>
</evidence>
<name>A0AAN6T293_9PEZI</name>
<keyword evidence="9" id="KW-0446">Lipid-binding</keyword>
<feature type="region of interest" description="Disordered" evidence="11">
    <location>
        <begin position="1"/>
        <end position="83"/>
    </location>
</feature>
<organism evidence="15 16">
    <name type="scientific">Parathielavia hyrcaniae</name>
    <dbReference type="NCBI Taxonomy" id="113614"/>
    <lineage>
        <taxon>Eukaryota</taxon>
        <taxon>Fungi</taxon>
        <taxon>Dikarya</taxon>
        <taxon>Ascomycota</taxon>
        <taxon>Pezizomycotina</taxon>
        <taxon>Sordariomycetes</taxon>
        <taxon>Sordariomycetidae</taxon>
        <taxon>Sordariales</taxon>
        <taxon>Chaetomiaceae</taxon>
        <taxon>Parathielavia</taxon>
    </lineage>
</organism>
<keyword evidence="5" id="KW-0677">Repeat</keyword>
<dbReference type="PROSITE" id="PS50004">
    <property type="entry name" value="C2"/>
    <property type="match status" value="2"/>
</dbReference>
<feature type="region of interest" description="Disordered" evidence="11">
    <location>
        <begin position="690"/>
        <end position="718"/>
    </location>
</feature>
<dbReference type="GO" id="GO:0061817">
    <property type="term" value="P:endoplasmic reticulum-plasma membrane tethering"/>
    <property type="evidence" value="ECO:0007669"/>
    <property type="project" value="InterPro"/>
</dbReference>
<feature type="compositionally biased region" description="Low complexity" evidence="11">
    <location>
        <begin position="1169"/>
        <end position="1185"/>
    </location>
</feature>
<feature type="compositionally biased region" description="Basic and acidic residues" evidence="11">
    <location>
        <begin position="639"/>
        <end position="648"/>
    </location>
</feature>
<dbReference type="InterPro" id="IPR037765">
    <property type="entry name" value="C2B_Tricalbin"/>
</dbReference>
<evidence type="ECO:0000256" key="8">
    <source>
        <dbReference type="ARBA" id="ARBA00023055"/>
    </source>
</evidence>
<evidence type="ECO:0000256" key="4">
    <source>
        <dbReference type="ARBA" id="ARBA00022692"/>
    </source>
</evidence>
<protein>
    <submittedName>
        <fullName evidence="15">Uncharacterized protein</fullName>
    </submittedName>
</protein>
<evidence type="ECO:0000256" key="11">
    <source>
        <dbReference type="SAM" id="MobiDB-lite"/>
    </source>
</evidence>
<feature type="transmembrane region" description="Helical" evidence="12">
    <location>
        <begin position="173"/>
        <end position="190"/>
    </location>
</feature>
<evidence type="ECO:0000256" key="6">
    <source>
        <dbReference type="ARBA" id="ARBA00022824"/>
    </source>
</evidence>
<keyword evidence="7 12" id="KW-1133">Transmembrane helix</keyword>
<evidence type="ECO:0000256" key="12">
    <source>
        <dbReference type="SAM" id="Phobius"/>
    </source>
</evidence>
<dbReference type="Pfam" id="PF25669">
    <property type="entry name" value="SMP_MUG190-like"/>
    <property type="match status" value="1"/>
</dbReference>
<evidence type="ECO:0000259" key="13">
    <source>
        <dbReference type="PROSITE" id="PS50004"/>
    </source>
</evidence>
<dbReference type="Pfam" id="PF25331">
    <property type="entry name" value="C2_Mug190_3rd"/>
    <property type="match status" value="1"/>
</dbReference>
<dbReference type="InterPro" id="IPR035892">
    <property type="entry name" value="C2_domain_sf"/>
</dbReference>
<evidence type="ECO:0000256" key="7">
    <source>
        <dbReference type="ARBA" id="ARBA00022989"/>
    </source>
</evidence>
<evidence type="ECO:0000313" key="16">
    <source>
        <dbReference type="Proteomes" id="UP001305647"/>
    </source>
</evidence>
<dbReference type="Gene3D" id="2.60.40.150">
    <property type="entry name" value="C2 domain"/>
    <property type="match status" value="2"/>
</dbReference>
<evidence type="ECO:0000256" key="2">
    <source>
        <dbReference type="ARBA" id="ARBA00022448"/>
    </source>
</evidence>
<dbReference type="CDD" id="cd04041">
    <property type="entry name" value="C2A_fungal"/>
    <property type="match status" value="1"/>
</dbReference>
<keyword evidence="16" id="KW-1185">Reference proteome</keyword>
<proteinExistence type="predicted"/>
<gene>
    <name evidence="15" type="ORF">N658DRAFT_523908</name>
</gene>
<feature type="compositionally biased region" description="Basic and acidic residues" evidence="11">
    <location>
        <begin position="70"/>
        <end position="83"/>
    </location>
</feature>
<evidence type="ECO:0000256" key="9">
    <source>
        <dbReference type="ARBA" id="ARBA00023121"/>
    </source>
</evidence>
<comment type="subcellular location">
    <subcellularLocation>
        <location evidence="1">Endoplasmic reticulum membrane</location>
    </subcellularLocation>
</comment>
<dbReference type="InterPro" id="IPR057349">
    <property type="entry name" value="C2_Mug190_3rd"/>
</dbReference>
<dbReference type="Pfam" id="PF00168">
    <property type="entry name" value="C2"/>
    <property type="match status" value="2"/>
</dbReference>
<dbReference type="SUPFAM" id="SSF49562">
    <property type="entry name" value="C2 domain (Calcium/lipid-binding domain, CaLB)"/>
    <property type="match status" value="2"/>
</dbReference>
<comment type="caution">
    <text evidence="15">The sequence shown here is derived from an EMBL/GenBank/DDBJ whole genome shotgun (WGS) entry which is preliminary data.</text>
</comment>
<keyword evidence="4 12" id="KW-0812">Transmembrane</keyword>
<reference evidence="15" key="2">
    <citation type="submission" date="2023-05" db="EMBL/GenBank/DDBJ databases">
        <authorList>
            <consortium name="Lawrence Berkeley National Laboratory"/>
            <person name="Steindorff A."/>
            <person name="Hensen N."/>
            <person name="Bonometti L."/>
            <person name="Westerberg I."/>
            <person name="Brannstrom I.O."/>
            <person name="Guillou S."/>
            <person name="Cros-Aarteil S."/>
            <person name="Calhoun S."/>
            <person name="Haridas S."/>
            <person name="Kuo A."/>
            <person name="Mondo S."/>
            <person name="Pangilinan J."/>
            <person name="Riley R."/>
            <person name="Labutti K."/>
            <person name="Andreopoulos B."/>
            <person name="Lipzen A."/>
            <person name="Chen C."/>
            <person name="Yanf M."/>
            <person name="Daum C."/>
            <person name="Ng V."/>
            <person name="Clum A."/>
            <person name="Ohm R."/>
            <person name="Martin F."/>
            <person name="Silar P."/>
            <person name="Natvig D."/>
            <person name="Lalanne C."/>
            <person name="Gautier V."/>
            <person name="Ament-Velasquez S.L."/>
            <person name="Kruys A."/>
            <person name="Hutchinson M.I."/>
            <person name="Powell A.J."/>
            <person name="Barry K."/>
            <person name="Miller A.N."/>
            <person name="Grigoriev I.V."/>
            <person name="Debuchy R."/>
            <person name="Gladieux P."/>
            <person name="Thoren M.H."/>
            <person name="Johannesson H."/>
        </authorList>
    </citation>
    <scope>NUCLEOTIDE SEQUENCE</scope>
    <source>
        <strain evidence="15">CBS 757.83</strain>
    </source>
</reference>
<dbReference type="InterPro" id="IPR000008">
    <property type="entry name" value="C2_dom"/>
</dbReference>